<proteinExistence type="predicted"/>
<accession>A0A7V9W586</accession>
<gene>
    <name evidence="2" type="ORF">H1D44_20590</name>
    <name evidence="3" type="ORF">HOP48_20650</name>
</gene>
<evidence type="ECO:0000313" key="3">
    <source>
        <dbReference type="EMBL" id="MCG6663929.1"/>
    </source>
</evidence>
<dbReference type="EMBL" id="JACEFT010000069">
    <property type="protein sequence ID" value="MBA2781267.1"/>
    <property type="molecule type" value="Genomic_DNA"/>
</dbReference>
<name>A0A7V9W586_9GAMM</name>
<feature type="chain" id="PRO_5030524789" evidence="1">
    <location>
        <begin position="23"/>
        <end position="126"/>
    </location>
</feature>
<dbReference type="EMBL" id="JABFUB010000049">
    <property type="protein sequence ID" value="MCG6663929.1"/>
    <property type="molecule type" value="Genomic_DNA"/>
</dbReference>
<comment type="caution">
    <text evidence="2">The sequence shown here is derived from an EMBL/GenBank/DDBJ whole genome shotgun (WGS) entry which is preliminary data.</text>
</comment>
<keyword evidence="5" id="KW-1185">Reference proteome</keyword>
<dbReference type="Proteomes" id="UP000518091">
    <property type="component" value="Unassembled WGS sequence"/>
</dbReference>
<evidence type="ECO:0000313" key="5">
    <source>
        <dbReference type="Proteomes" id="UP000814353"/>
    </source>
</evidence>
<evidence type="ECO:0000313" key="2">
    <source>
        <dbReference type="EMBL" id="MBA2781267.1"/>
    </source>
</evidence>
<evidence type="ECO:0000313" key="4">
    <source>
        <dbReference type="Proteomes" id="UP000518091"/>
    </source>
</evidence>
<evidence type="ECO:0000256" key="1">
    <source>
        <dbReference type="SAM" id="SignalP"/>
    </source>
</evidence>
<dbReference type="AlphaFoldDB" id="A0A7V9W586"/>
<organism evidence="2 4">
    <name type="scientific">Billgrantia kenyensis</name>
    <dbReference type="NCBI Taxonomy" id="321266"/>
    <lineage>
        <taxon>Bacteria</taxon>
        <taxon>Pseudomonadati</taxon>
        <taxon>Pseudomonadota</taxon>
        <taxon>Gammaproteobacteria</taxon>
        <taxon>Oceanospirillales</taxon>
        <taxon>Halomonadaceae</taxon>
        <taxon>Billgrantia</taxon>
    </lineage>
</organism>
<reference evidence="2 4" key="2">
    <citation type="submission" date="2020-07" db="EMBL/GenBank/DDBJ databases">
        <title>Identification of Halomonas strains.</title>
        <authorList>
            <person name="Xiao Z."/>
            <person name="Shen J."/>
        </authorList>
    </citation>
    <scope>NUCLEOTIDE SEQUENCE [LARGE SCALE GENOMIC DNA]</scope>
    <source>
        <strain evidence="2 4">DSM 17331</strain>
    </source>
</reference>
<feature type="signal peptide" evidence="1">
    <location>
        <begin position="1"/>
        <end position="22"/>
    </location>
</feature>
<keyword evidence="1" id="KW-0732">Signal</keyword>
<sequence length="126" mass="14157">MRRQLIALTSGITLAASSMAYANIEFQERGDDFSNEVVSTVRIETSDTAPATLFLSCNPAEGLSVQLATRNVMFPDDLQGNRMRISTTYKFEEAPEAVTTYWAMNMMKYKNSWYQGRAVSMTKCNT</sequence>
<dbReference type="RefSeq" id="WP_181517134.1">
    <property type="nucleotide sequence ID" value="NZ_JABFUB010000049.1"/>
</dbReference>
<reference evidence="3 5" key="1">
    <citation type="submission" date="2020-05" db="EMBL/GenBank/DDBJ databases">
        <title>Comparative genomic analysis of denitrifying bacteria from Halomonas genus.</title>
        <authorList>
            <person name="Wang L."/>
            <person name="Shao Z."/>
        </authorList>
    </citation>
    <scope>NUCLEOTIDE SEQUENCE [LARGE SCALE GENOMIC DNA]</scope>
    <source>
        <strain evidence="3 5">DSM 17331</strain>
    </source>
</reference>
<protein>
    <submittedName>
        <fullName evidence="2">Uncharacterized protein</fullName>
    </submittedName>
</protein>
<dbReference type="Proteomes" id="UP000814353">
    <property type="component" value="Unassembled WGS sequence"/>
</dbReference>